<evidence type="ECO:0000313" key="2">
    <source>
        <dbReference type="EMBL" id="KGJ51913.1"/>
    </source>
</evidence>
<dbReference type="EMBL" id="JAKTMA010000014">
    <property type="protein sequence ID" value="MCR0233015.1"/>
    <property type="molecule type" value="Genomic_DNA"/>
</dbReference>
<sequence length="103" mass="11398">MKKSEKDALKQKIQSENILVRRLGSWVKVGGIIFLVTAGLCVWGFTGMKDPILPDISDTVRNVVKWIALVGAILSGGFTIMSFMSFRNGKKHVLAMIDELKGF</sequence>
<reference evidence="2 6" key="1">
    <citation type="submission" date="2014-08" db="EMBL/GenBank/DDBJ databases">
        <title>Clostridium innocuum, an unnegligible vancomycin-resistant pathogen causing extra-intestinal infections.</title>
        <authorList>
            <person name="Feng Y."/>
            <person name="Chiu C.-H."/>
        </authorList>
    </citation>
    <scope>NUCLEOTIDE SEQUENCE [LARGE SCALE GENOMIC DNA]</scope>
    <source>
        <strain evidence="2 6">AN88</strain>
    </source>
</reference>
<evidence type="ECO:0000256" key="1">
    <source>
        <dbReference type="SAM" id="Phobius"/>
    </source>
</evidence>
<reference evidence="4" key="2">
    <citation type="journal article" date="2019" name="Nat. Med.">
        <title>A library of human gut bacterial isolates paired with longitudinal multiomics data enables mechanistic microbiome research.</title>
        <authorList>
            <person name="Poyet M."/>
            <person name="Groussin M."/>
            <person name="Gibbons S.M."/>
            <person name="Avila-Pacheco J."/>
            <person name="Jiang X."/>
            <person name="Kearney S.M."/>
            <person name="Perrotta A.R."/>
            <person name="Berdy B."/>
            <person name="Zhao S."/>
            <person name="Lieberman T.D."/>
            <person name="Swanson P.K."/>
            <person name="Smith M."/>
            <person name="Roesemann S."/>
            <person name="Alexander J.E."/>
            <person name="Rich S.A."/>
            <person name="Livny J."/>
            <person name="Vlamakis H."/>
            <person name="Clish C."/>
            <person name="Bullock K."/>
            <person name="Deik A."/>
            <person name="Scott J."/>
            <person name="Pierce K.A."/>
            <person name="Xavier R.J."/>
            <person name="Alm E.J."/>
        </authorList>
    </citation>
    <scope>NUCLEOTIDE SEQUENCE</scope>
    <source>
        <strain evidence="4">BIOML-A12</strain>
    </source>
</reference>
<evidence type="ECO:0000313" key="3">
    <source>
        <dbReference type="EMBL" id="MCR0233015.1"/>
    </source>
</evidence>
<evidence type="ECO:0000313" key="4">
    <source>
        <dbReference type="EMBL" id="MZH57656.1"/>
    </source>
</evidence>
<organism evidence="2 6">
    <name type="scientific">Clostridium innocuum</name>
    <dbReference type="NCBI Taxonomy" id="1522"/>
    <lineage>
        <taxon>Bacteria</taxon>
        <taxon>Bacillati</taxon>
        <taxon>Bacillota</taxon>
        <taxon>Clostridia</taxon>
        <taxon>Eubacteriales</taxon>
        <taxon>Clostridiaceae</taxon>
        <taxon>Clostridium</taxon>
    </lineage>
</organism>
<gene>
    <name evidence="2" type="ORF">CIAN88_17570</name>
    <name evidence="5" type="ORF">G4D54_18555</name>
    <name evidence="4" type="ORF">GT664_18330</name>
    <name evidence="3" type="ORF">MKC95_09585</name>
</gene>
<name>A0A099I4Z5_CLOIN</name>
<protein>
    <submittedName>
        <fullName evidence="2">Uncharacterized protein</fullName>
    </submittedName>
</protein>
<keyword evidence="1" id="KW-1133">Transmembrane helix</keyword>
<accession>A0A099I4Z5</accession>
<reference evidence="5 7" key="3">
    <citation type="submission" date="2020-02" db="EMBL/GenBank/DDBJ databases">
        <authorList>
            <person name="Kociolek L.K."/>
            <person name="Ozer E.A."/>
        </authorList>
    </citation>
    <scope>NUCLEOTIDE SEQUENCE [LARGE SCALE GENOMIC DNA]</scope>
    <source>
        <strain evidence="5 7">ATCC 14501</strain>
    </source>
</reference>
<dbReference type="AlphaFoldDB" id="A0A099I4Z5"/>
<reference evidence="3" key="4">
    <citation type="journal article" date="2022" name="Clin. Infect. Dis.">
        <title>Association between Clostridium innocuum and antibiotic-associated diarrhea in adults and children: A cross-sectional study and comparative genomics analysis.</title>
        <authorList>
            <person name="Cherny K.E."/>
            <person name="Muscat E.B."/>
            <person name="Balaji A."/>
            <person name="Mukherjee J."/>
            <person name="Ozer E.A."/>
            <person name="Angarone M.P."/>
            <person name="Hauser A.R."/>
            <person name="Sichel J.S."/>
            <person name="Amponsah E."/>
            <person name="Kociolek L.K."/>
        </authorList>
    </citation>
    <scope>NUCLEOTIDE SEQUENCE</scope>
    <source>
        <strain evidence="3">NU1-AC-029v</strain>
    </source>
</reference>
<keyword evidence="1" id="KW-0472">Membrane</keyword>
<dbReference type="EMBL" id="WWTN01000040">
    <property type="protein sequence ID" value="MZH57656.1"/>
    <property type="molecule type" value="Genomic_DNA"/>
</dbReference>
<feature type="transmembrane region" description="Helical" evidence="1">
    <location>
        <begin position="66"/>
        <end position="86"/>
    </location>
</feature>
<dbReference type="RefSeq" id="WP_002611076.1">
    <property type="nucleotide sequence ID" value="NZ_AP025565.1"/>
</dbReference>
<dbReference type="Proteomes" id="UP000503330">
    <property type="component" value="Chromosome"/>
</dbReference>
<dbReference type="Proteomes" id="UP001203972">
    <property type="component" value="Unassembled WGS sequence"/>
</dbReference>
<evidence type="ECO:0000313" key="7">
    <source>
        <dbReference type="Proteomes" id="UP000503330"/>
    </source>
</evidence>
<dbReference type="Proteomes" id="UP000604383">
    <property type="component" value="Unassembled WGS sequence"/>
</dbReference>
<keyword evidence="1" id="KW-0812">Transmembrane</keyword>
<dbReference type="GeneID" id="61927582"/>
<feature type="transmembrane region" description="Helical" evidence="1">
    <location>
        <begin position="26"/>
        <end position="46"/>
    </location>
</feature>
<proteinExistence type="predicted"/>
<evidence type="ECO:0000313" key="6">
    <source>
        <dbReference type="Proteomes" id="UP000030008"/>
    </source>
</evidence>
<dbReference type="EMBL" id="CP048838">
    <property type="protein sequence ID" value="QJA04281.1"/>
    <property type="molecule type" value="Genomic_DNA"/>
</dbReference>
<evidence type="ECO:0000313" key="5">
    <source>
        <dbReference type="EMBL" id="QJA04281.1"/>
    </source>
</evidence>
<dbReference type="EMBL" id="JQIF01000092">
    <property type="protein sequence ID" value="KGJ51913.1"/>
    <property type="molecule type" value="Genomic_DNA"/>
</dbReference>
<dbReference type="Proteomes" id="UP000030008">
    <property type="component" value="Unassembled WGS sequence"/>
</dbReference>